<dbReference type="InterPro" id="IPR043128">
    <property type="entry name" value="Rev_trsase/Diguanyl_cyclase"/>
</dbReference>
<dbReference type="Pfam" id="PF17919">
    <property type="entry name" value="RT_RNaseH_2"/>
    <property type="match status" value="1"/>
</dbReference>
<dbReference type="Gene3D" id="3.30.70.270">
    <property type="match status" value="2"/>
</dbReference>
<sequence>MGATNAVAEFQACMTFILQDKIPKVVGVFIHNMPIKGAKTQYKQGNGYKVLVKNPGIRCFIWEHAQDVHRILHWIGYAGAAVLAPKLQLAVSKVHLLGSVGMYQGRLPDQSKVSKIQNWPECQDTSEVQGFLGTCSVVQAWIRNYSAVAQPLTRLLKLDQPWQWELKEQDAMYLLKKLVSKAPCLAPLDCKTQLETTLAVDSSLIAVGFILYQPDKEGKQHPVRFGSVINKGK</sequence>
<evidence type="ECO:0000259" key="1">
    <source>
        <dbReference type="Pfam" id="PF17919"/>
    </source>
</evidence>
<dbReference type="InterPro" id="IPR041577">
    <property type="entry name" value="RT_RNaseH_2"/>
</dbReference>
<dbReference type="SUPFAM" id="SSF56672">
    <property type="entry name" value="DNA/RNA polymerases"/>
    <property type="match status" value="1"/>
</dbReference>
<dbReference type="FunFam" id="3.30.70.270:FF:000020">
    <property type="entry name" value="Transposon Tf2-6 polyprotein-like Protein"/>
    <property type="match status" value="1"/>
</dbReference>
<reference evidence="2 3" key="1">
    <citation type="journal article" date="2013" name="J. Biotechnol.">
        <title>Establishment and interpretation of the genome sequence of the phytopathogenic fungus Rhizoctonia solani AG1-IB isolate 7/3/14.</title>
        <authorList>
            <person name="Wibberg D.W."/>
            <person name="Jelonek L.J."/>
            <person name="Rupp O.R."/>
            <person name="Hennig M.H."/>
            <person name="Eikmeyer F.E."/>
            <person name="Goesmann A.G."/>
            <person name="Hartmann A.H."/>
            <person name="Borriss R.B."/>
            <person name="Grosch R.G."/>
            <person name="Puehler A.P."/>
            <person name="Schlueter A.S."/>
        </authorList>
    </citation>
    <scope>NUCLEOTIDE SEQUENCE [LARGE SCALE GENOMIC DNA]</scope>
    <source>
        <strain evidence="3">AG1-IB / isolate 7/3/14</strain>
    </source>
</reference>
<dbReference type="PANTHER" id="PTHR33064">
    <property type="entry name" value="POL PROTEIN"/>
    <property type="match status" value="1"/>
</dbReference>
<dbReference type="InterPro" id="IPR043502">
    <property type="entry name" value="DNA/RNA_pol_sf"/>
</dbReference>
<protein>
    <submittedName>
        <fullName evidence="2">Retrotransposable element Tf2 155 kDa protein type 3</fullName>
    </submittedName>
</protein>
<name>M5C8X9_THACB</name>
<dbReference type="PANTHER" id="PTHR33064:SF37">
    <property type="entry name" value="RIBONUCLEASE H"/>
    <property type="match status" value="1"/>
</dbReference>
<dbReference type="AlphaFoldDB" id="M5C8X9"/>
<evidence type="ECO:0000313" key="3">
    <source>
        <dbReference type="Proteomes" id="UP000012065"/>
    </source>
</evidence>
<dbReference type="InterPro" id="IPR051320">
    <property type="entry name" value="Viral_Replic_Matur_Polypro"/>
</dbReference>
<evidence type="ECO:0000313" key="2">
    <source>
        <dbReference type="EMBL" id="CCO35804.1"/>
    </source>
</evidence>
<accession>M5C8X9</accession>
<feature type="domain" description="Reverse transcriptase/retrotransposon-derived protein RNase H-like" evidence="1">
    <location>
        <begin position="164"/>
        <end position="227"/>
    </location>
</feature>
<gene>
    <name evidence="2" type="ORF">BN14_09924</name>
</gene>
<dbReference type="HOGENOM" id="CLU_1190599_0_0_1"/>
<organism evidence="2 3">
    <name type="scientific">Thanatephorus cucumeris (strain AG1-IB / isolate 7/3/14)</name>
    <name type="common">Lettuce bottom rot fungus</name>
    <name type="synonym">Rhizoctonia solani</name>
    <dbReference type="NCBI Taxonomy" id="1108050"/>
    <lineage>
        <taxon>Eukaryota</taxon>
        <taxon>Fungi</taxon>
        <taxon>Dikarya</taxon>
        <taxon>Basidiomycota</taxon>
        <taxon>Agaricomycotina</taxon>
        <taxon>Agaricomycetes</taxon>
        <taxon>Cantharellales</taxon>
        <taxon>Ceratobasidiaceae</taxon>
        <taxon>Rhizoctonia</taxon>
        <taxon>Rhizoctonia solani AG-1</taxon>
    </lineage>
</organism>
<comment type="caution">
    <text evidence="2">The sequence shown here is derived from an EMBL/GenBank/DDBJ whole genome shotgun (WGS) entry which is preliminary data.</text>
</comment>
<dbReference type="EMBL" id="CAOJ01015116">
    <property type="protein sequence ID" value="CCO35804.1"/>
    <property type="molecule type" value="Genomic_DNA"/>
</dbReference>
<dbReference type="Proteomes" id="UP000012065">
    <property type="component" value="Unassembled WGS sequence"/>
</dbReference>
<proteinExistence type="predicted"/>